<dbReference type="AlphaFoldDB" id="A0A4Z0M2N9"/>
<dbReference type="InterPro" id="IPR023614">
    <property type="entry name" value="Porin_dom_sf"/>
</dbReference>
<keyword evidence="1" id="KW-0732">Signal</keyword>
<feature type="chain" id="PRO_5021385211" description="TIGR03016 family PEP-CTERM system-associated outer membrane protein" evidence="1">
    <location>
        <begin position="41"/>
        <end position="390"/>
    </location>
</feature>
<dbReference type="EMBL" id="SRLE01000006">
    <property type="protein sequence ID" value="TGD73953.1"/>
    <property type="molecule type" value="Genomic_DNA"/>
</dbReference>
<evidence type="ECO:0008006" key="4">
    <source>
        <dbReference type="Google" id="ProtNLM"/>
    </source>
</evidence>
<proteinExistence type="predicted"/>
<evidence type="ECO:0000313" key="3">
    <source>
        <dbReference type="Proteomes" id="UP000298050"/>
    </source>
</evidence>
<dbReference type="SUPFAM" id="SSF56935">
    <property type="entry name" value="Porins"/>
    <property type="match status" value="1"/>
</dbReference>
<gene>
    <name evidence="2" type="ORF">E4634_07365</name>
</gene>
<feature type="signal peptide" evidence="1">
    <location>
        <begin position="1"/>
        <end position="40"/>
    </location>
</feature>
<sequence length="390" mass="43298">MPVNRTSMLRSYGPARRTASVGLRCLGSLCLLAAPNWGQAQTFYQYLDFSTGAEYDSNPLMMAEDEESVYRGYLTPNYRMHWADGPNDWRLQAELKLEESTDTDLSQDRRDPRLRGTYTREYAQGQWSVDAGYEEASTRITEFEDTSALSADGTRTSANAGLQWNHRLSKKNTLDLGVTYVDVSYDDAGLSDYRTPAADLRLTRLLSDESSLYVALNGSSYQPQGEDGSDADLYGASLGFTTRASKLLTFDLSGGYTVVDTQGADGEDDQWNASASLDYTGRRLDWNFALSRLTSPSGSGGYTTADMATLRASYRLTARLDFGLDAIWRSNDAEQLGESSSVTLSLKQGIAEHWSVRFALMHKRQDLPEKADANVAMISLQYQLPERSRG</sequence>
<protein>
    <recommendedName>
        <fullName evidence="4">TIGR03016 family PEP-CTERM system-associated outer membrane protein</fullName>
    </recommendedName>
</protein>
<evidence type="ECO:0000256" key="1">
    <source>
        <dbReference type="SAM" id="SignalP"/>
    </source>
</evidence>
<name>A0A4Z0M2N9_9GAMM</name>
<dbReference type="Proteomes" id="UP000298050">
    <property type="component" value="Unassembled WGS sequence"/>
</dbReference>
<reference evidence="2 3" key="1">
    <citation type="submission" date="2019-04" db="EMBL/GenBank/DDBJ databases">
        <title>Taxonomy of novel Haliea sp. from mangrove soil of West Coast of India.</title>
        <authorList>
            <person name="Verma A."/>
            <person name="Kumar P."/>
            <person name="Krishnamurthi S."/>
        </authorList>
    </citation>
    <scope>NUCLEOTIDE SEQUENCE [LARGE SCALE GENOMIC DNA]</scope>
    <source>
        <strain evidence="2 3">SAOS-164</strain>
    </source>
</reference>
<dbReference type="OrthoDB" id="5735903at2"/>
<dbReference type="RefSeq" id="WP_135442350.1">
    <property type="nucleotide sequence ID" value="NZ_SRLE01000006.1"/>
</dbReference>
<comment type="caution">
    <text evidence="2">The sequence shown here is derived from an EMBL/GenBank/DDBJ whole genome shotgun (WGS) entry which is preliminary data.</text>
</comment>
<evidence type="ECO:0000313" key="2">
    <source>
        <dbReference type="EMBL" id="TGD73953.1"/>
    </source>
</evidence>
<organism evidence="2 3">
    <name type="scientific">Mangrovimicrobium sediminis</name>
    <dbReference type="NCBI Taxonomy" id="2562682"/>
    <lineage>
        <taxon>Bacteria</taxon>
        <taxon>Pseudomonadati</taxon>
        <taxon>Pseudomonadota</taxon>
        <taxon>Gammaproteobacteria</taxon>
        <taxon>Cellvibrionales</taxon>
        <taxon>Halieaceae</taxon>
        <taxon>Mangrovimicrobium</taxon>
    </lineage>
</organism>
<keyword evidence="3" id="KW-1185">Reference proteome</keyword>
<dbReference type="Gene3D" id="2.40.160.10">
    <property type="entry name" value="Porin"/>
    <property type="match status" value="1"/>
</dbReference>
<accession>A0A4Z0M2N9</accession>